<dbReference type="GO" id="GO:0050660">
    <property type="term" value="F:flavin adenine dinucleotide binding"/>
    <property type="evidence" value="ECO:0007669"/>
    <property type="project" value="InterPro"/>
</dbReference>
<feature type="transmembrane region" description="Helical" evidence="10">
    <location>
        <begin position="95"/>
        <end position="115"/>
    </location>
</feature>
<dbReference type="Pfam" id="PF01595">
    <property type="entry name" value="CNNM"/>
    <property type="match status" value="1"/>
</dbReference>
<dbReference type="InterPro" id="IPR002550">
    <property type="entry name" value="CNNM"/>
</dbReference>
<keyword evidence="6 8" id="KW-0129">CBS domain</keyword>
<feature type="transmembrane region" description="Helical" evidence="10">
    <location>
        <begin position="54"/>
        <end position="74"/>
    </location>
</feature>
<keyword evidence="3 9" id="KW-0812">Transmembrane</keyword>
<dbReference type="InterPro" id="IPR036318">
    <property type="entry name" value="FAD-bd_PCMH-like_sf"/>
</dbReference>
<keyword evidence="5 9" id="KW-1133">Transmembrane helix</keyword>
<evidence type="ECO:0000313" key="13">
    <source>
        <dbReference type="EMBL" id="MBK8889448.1"/>
    </source>
</evidence>
<evidence type="ECO:0000256" key="8">
    <source>
        <dbReference type="PROSITE-ProRule" id="PRU00703"/>
    </source>
</evidence>
<dbReference type="InterPro" id="IPR000644">
    <property type="entry name" value="CBS_dom"/>
</dbReference>
<evidence type="ECO:0000256" key="4">
    <source>
        <dbReference type="ARBA" id="ARBA00022737"/>
    </source>
</evidence>
<dbReference type="SUPFAM" id="SSF54631">
    <property type="entry name" value="CBS-domain pair"/>
    <property type="match status" value="1"/>
</dbReference>
<dbReference type="PROSITE" id="PS51371">
    <property type="entry name" value="CBS"/>
    <property type="match status" value="1"/>
</dbReference>
<protein>
    <submittedName>
        <fullName evidence="13">HlyC/CorC family transporter</fullName>
    </submittedName>
</protein>
<name>A0A9D7LP00_9RHOO</name>
<dbReference type="PROSITE" id="PS51846">
    <property type="entry name" value="CNNM"/>
    <property type="match status" value="1"/>
</dbReference>
<evidence type="ECO:0000256" key="9">
    <source>
        <dbReference type="PROSITE-ProRule" id="PRU01193"/>
    </source>
</evidence>
<reference evidence="13" key="1">
    <citation type="submission" date="2020-10" db="EMBL/GenBank/DDBJ databases">
        <title>Connecting structure to function with the recovery of over 1000 high-quality activated sludge metagenome-assembled genomes encoding full-length rRNA genes using long-read sequencing.</title>
        <authorList>
            <person name="Singleton C.M."/>
            <person name="Petriglieri F."/>
            <person name="Kristensen J.M."/>
            <person name="Kirkegaard R.H."/>
            <person name="Michaelsen T.Y."/>
            <person name="Andersen M.H."/>
            <person name="Karst S.M."/>
            <person name="Dueholm M.S."/>
            <person name="Nielsen P.H."/>
            <person name="Albertsen M."/>
        </authorList>
    </citation>
    <scope>NUCLEOTIDE SEQUENCE</scope>
    <source>
        <strain evidence="13">OdNE_18-Q3-R46-58_BAT3C.305</strain>
    </source>
</reference>
<dbReference type="Proteomes" id="UP000808146">
    <property type="component" value="Unassembled WGS sequence"/>
</dbReference>
<dbReference type="InterPro" id="IPR005170">
    <property type="entry name" value="Transptr-assoc_dom"/>
</dbReference>
<dbReference type="Pfam" id="PF00571">
    <property type="entry name" value="CBS"/>
    <property type="match status" value="1"/>
</dbReference>
<dbReference type="InterPro" id="IPR044751">
    <property type="entry name" value="Ion_transp-like_CBS"/>
</dbReference>
<evidence type="ECO:0000256" key="7">
    <source>
        <dbReference type="ARBA" id="ARBA00023136"/>
    </source>
</evidence>
<evidence type="ECO:0000256" key="3">
    <source>
        <dbReference type="ARBA" id="ARBA00022692"/>
    </source>
</evidence>
<evidence type="ECO:0000256" key="6">
    <source>
        <dbReference type="ARBA" id="ARBA00023122"/>
    </source>
</evidence>
<dbReference type="InterPro" id="IPR051676">
    <property type="entry name" value="UPF0053_domain"/>
</dbReference>
<dbReference type="PANTHER" id="PTHR43099:SF5">
    <property type="entry name" value="HLYC_CORC FAMILY TRANSPORTER"/>
    <property type="match status" value="1"/>
</dbReference>
<accession>A0A9D7LP00</accession>
<proteinExistence type="predicted"/>
<dbReference type="Pfam" id="PF03471">
    <property type="entry name" value="CorC_HlyC"/>
    <property type="match status" value="1"/>
</dbReference>
<evidence type="ECO:0000256" key="1">
    <source>
        <dbReference type="ARBA" id="ARBA00004651"/>
    </source>
</evidence>
<organism evidence="13 14">
    <name type="scientific">Candidatus Dechloromonas phosphorivorans</name>
    <dbReference type="NCBI Taxonomy" id="2899244"/>
    <lineage>
        <taxon>Bacteria</taxon>
        <taxon>Pseudomonadati</taxon>
        <taxon>Pseudomonadota</taxon>
        <taxon>Betaproteobacteria</taxon>
        <taxon>Rhodocyclales</taxon>
        <taxon>Azonexaceae</taxon>
        <taxon>Dechloromonas</taxon>
    </lineage>
</organism>
<keyword evidence="7 9" id="KW-0472">Membrane</keyword>
<feature type="transmembrane region" description="Helical" evidence="10">
    <location>
        <begin position="135"/>
        <end position="153"/>
    </location>
</feature>
<evidence type="ECO:0000256" key="2">
    <source>
        <dbReference type="ARBA" id="ARBA00022475"/>
    </source>
</evidence>
<comment type="subcellular location">
    <subcellularLocation>
        <location evidence="1">Cell membrane</location>
        <topology evidence="1">Multi-pass membrane protein</topology>
    </subcellularLocation>
</comment>
<keyword evidence="4" id="KW-0677">Repeat</keyword>
<dbReference type="InterPro" id="IPR046342">
    <property type="entry name" value="CBS_dom_sf"/>
</dbReference>
<dbReference type="EMBL" id="JADKBR010000001">
    <property type="protein sequence ID" value="MBK8889448.1"/>
    <property type="molecule type" value="Genomic_DNA"/>
</dbReference>
<dbReference type="InterPro" id="IPR016169">
    <property type="entry name" value="FAD-bd_PCMH_sub2"/>
</dbReference>
<gene>
    <name evidence="13" type="ORF">IPN75_03155</name>
</gene>
<feature type="domain" description="CBS" evidence="11">
    <location>
        <begin position="279"/>
        <end position="335"/>
    </location>
</feature>
<dbReference type="AlphaFoldDB" id="A0A9D7LP00"/>
<dbReference type="Gene3D" id="3.30.465.10">
    <property type="match status" value="1"/>
</dbReference>
<evidence type="ECO:0000259" key="11">
    <source>
        <dbReference type="PROSITE" id="PS51371"/>
    </source>
</evidence>
<evidence type="ECO:0000256" key="5">
    <source>
        <dbReference type="ARBA" id="ARBA00022989"/>
    </source>
</evidence>
<sequence>MDILIILFLVLLNGIFSLSEMALVSSRKSRLQQWSDEGKGGATIALSLSRDPGYFLSTIQVGITLIGILSGAYGETAFAGKFAAYLGQFSPVEPYADAIALTTVVIVITYLSLIIGELVPKQLALRDPERVATLVARPLHLLSSMMGPLVYFLNWSSERSLKLLGVGSAKEQPVTEEEINVLMEHGAEAGVFEKTEQALVANILRLDQQRLESIMTRRDDLAFLDVEDDFEKNRLKLTSNKHARLPVCKGGLENVLGILATKDLLGRSLAGESLDFFSVLRHPLFVPESISTMELLETFKSARNHLALVVDEYGKIQGLVTLNDVLEAIVGDIPSYESAEDSAMVRREDGSWLVDGALPVYKFKNTFALNELPEEELGNFQTMGGFVMMFLGRIPNVSDHFEAGGLRFEVVDMDRNRVDKILVLDERSGADGAAKPVG</sequence>
<evidence type="ECO:0000256" key="10">
    <source>
        <dbReference type="SAM" id="Phobius"/>
    </source>
</evidence>
<dbReference type="Gene3D" id="3.10.580.10">
    <property type="entry name" value="CBS-domain"/>
    <property type="match status" value="1"/>
</dbReference>
<dbReference type="CDD" id="cd04590">
    <property type="entry name" value="CBS_pair_CorC_HlyC_assoc"/>
    <property type="match status" value="1"/>
</dbReference>
<dbReference type="PANTHER" id="PTHR43099">
    <property type="entry name" value="UPF0053 PROTEIN YRKA"/>
    <property type="match status" value="1"/>
</dbReference>
<dbReference type="GO" id="GO:0005886">
    <property type="term" value="C:plasma membrane"/>
    <property type="evidence" value="ECO:0007669"/>
    <property type="project" value="UniProtKB-SubCell"/>
</dbReference>
<evidence type="ECO:0000259" key="12">
    <source>
        <dbReference type="PROSITE" id="PS51846"/>
    </source>
</evidence>
<dbReference type="SUPFAM" id="SSF56176">
    <property type="entry name" value="FAD-binding/transporter-associated domain-like"/>
    <property type="match status" value="1"/>
</dbReference>
<comment type="caution">
    <text evidence="13">The sequence shown here is derived from an EMBL/GenBank/DDBJ whole genome shotgun (WGS) entry which is preliminary data.</text>
</comment>
<evidence type="ECO:0000313" key="14">
    <source>
        <dbReference type="Proteomes" id="UP000808146"/>
    </source>
</evidence>
<feature type="domain" description="CNNM transmembrane" evidence="12">
    <location>
        <begin position="1"/>
        <end position="196"/>
    </location>
</feature>
<dbReference type="SMART" id="SM01091">
    <property type="entry name" value="CorC_HlyC"/>
    <property type="match status" value="1"/>
</dbReference>
<keyword evidence="2" id="KW-1003">Cell membrane</keyword>